<name>A0A4V2F1R3_9BACT</name>
<proteinExistence type="predicted"/>
<evidence type="ECO:0000313" key="1">
    <source>
        <dbReference type="EMBL" id="RZS74676.1"/>
    </source>
</evidence>
<keyword evidence="2" id="KW-1185">Reference proteome</keyword>
<organism evidence="1 2">
    <name type="scientific">Pseudobacter ginsenosidimutans</name>
    <dbReference type="NCBI Taxonomy" id="661488"/>
    <lineage>
        <taxon>Bacteria</taxon>
        <taxon>Pseudomonadati</taxon>
        <taxon>Bacteroidota</taxon>
        <taxon>Chitinophagia</taxon>
        <taxon>Chitinophagales</taxon>
        <taxon>Chitinophagaceae</taxon>
        <taxon>Pseudobacter</taxon>
    </lineage>
</organism>
<dbReference type="AlphaFoldDB" id="A0A4V2F1R3"/>
<protein>
    <submittedName>
        <fullName evidence="1">Uncharacterized protein</fullName>
    </submittedName>
</protein>
<dbReference type="EMBL" id="SGXA01000001">
    <property type="protein sequence ID" value="RZS74676.1"/>
    <property type="molecule type" value="Genomic_DNA"/>
</dbReference>
<reference evidence="1 2" key="1">
    <citation type="submission" date="2019-02" db="EMBL/GenBank/DDBJ databases">
        <title>Genomic Encyclopedia of Type Strains, Phase IV (KMG-IV): sequencing the most valuable type-strain genomes for metagenomic binning, comparative biology and taxonomic classification.</title>
        <authorList>
            <person name="Goeker M."/>
        </authorList>
    </citation>
    <scope>NUCLEOTIDE SEQUENCE [LARGE SCALE GENOMIC DNA]</scope>
    <source>
        <strain evidence="1 2">DSM 18116</strain>
    </source>
</reference>
<accession>A0A4V2F1R3</accession>
<comment type="caution">
    <text evidence="1">The sequence shown here is derived from an EMBL/GenBank/DDBJ whole genome shotgun (WGS) entry which is preliminary data.</text>
</comment>
<dbReference type="OrthoDB" id="680006at2"/>
<gene>
    <name evidence="1" type="ORF">EV199_0526</name>
</gene>
<sequence length="329" mass="38157">MQIKYYCMLSIFQLPFYFKYRLVFLAAFMMQFFTACKKEATLEESNEDVNYFVRTDNPSDPVDHALFQFYEQTGIAGFYNDTIHRKLISRPGEKVERYDYTRLALTYALQGETATGFTYLYNKSYITELLPFMQDQVVPALPSNEIIPSLFFVDSFYTFSTPLDKKMEHGWTAIYGLNTVGVVVKDVSMMNASEKEVYRASILAGIAEKWLLLTHASVLQTEFYQITRNLLKTVNTSANYVFIPYEILVPVNRIPQPEAMGLLYHPLALYSNIPKEFMPTESIDIRAFMTAAFLYSEEDFLEKYDAYPAVIQKYKVVRELLLKAGFKLQ</sequence>
<dbReference type="RefSeq" id="WP_130539127.1">
    <property type="nucleotide sequence ID" value="NZ_CP042431.1"/>
</dbReference>
<dbReference type="Proteomes" id="UP000293874">
    <property type="component" value="Unassembled WGS sequence"/>
</dbReference>
<evidence type="ECO:0000313" key="2">
    <source>
        <dbReference type="Proteomes" id="UP000293874"/>
    </source>
</evidence>